<accession>Q5QN20</accession>
<dbReference type="AlphaFoldDB" id="Q5QN20"/>
<evidence type="ECO:0000313" key="1">
    <source>
        <dbReference type="EMBL" id="BAD73200.1"/>
    </source>
</evidence>
<sequence length="236" mass="25862">MAVQWDKLESIAYPLLLTHRTRTLERFWMSVNVARGMDMGCPPPRRPVGALRCPVLLRAGGGGGGGLAHCFVGARRLVDLDLPAASTGDCYYYRLRRLHLTGVSLGGRFVEQVRLRLPDRKTGKACEPFEPVRPPVEGRSDRRHVAGLTSRVVRSNPVLGPTSFCCASSPDLVSPVVDARNIDLIKRGTFLALDIHDLGMAIVPVYPFVETPLRLGMFLGILLGQMLYPMGKQACA</sequence>
<proteinExistence type="predicted"/>
<organism evidence="1">
    <name type="scientific">Oryza sativa subsp. japonica</name>
    <name type="common">Rice</name>
    <dbReference type="NCBI Taxonomy" id="39947"/>
    <lineage>
        <taxon>Eukaryota</taxon>
        <taxon>Viridiplantae</taxon>
        <taxon>Streptophyta</taxon>
        <taxon>Embryophyta</taxon>
        <taxon>Tracheophyta</taxon>
        <taxon>Spermatophyta</taxon>
        <taxon>Magnoliopsida</taxon>
        <taxon>Liliopsida</taxon>
        <taxon>Poales</taxon>
        <taxon>Poaceae</taxon>
        <taxon>BOP clade</taxon>
        <taxon>Oryzoideae</taxon>
        <taxon>Oryzeae</taxon>
        <taxon>Oryzinae</taxon>
        <taxon>Oryza</taxon>
        <taxon>Oryza sativa</taxon>
    </lineage>
</organism>
<dbReference type="EMBL" id="AP003144">
    <property type="protein sequence ID" value="BAD73200.1"/>
    <property type="molecule type" value="Genomic_DNA"/>
</dbReference>
<dbReference type="Proteomes" id="UP000817658">
    <property type="component" value="Chromosome 1"/>
</dbReference>
<protein>
    <submittedName>
        <fullName evidence="1">Uncharacterized protein</fullName>
    </submittedName>
</protein>
<reference evidence="1" key="1">
    <citation type="journal article" date="2002" name="Nature">
        <title>The genome sequence and structure of rice chromosome 1.</title>
        <authorList>
            <person name="Sasaki T."/>
            <person name="Matsumoto T."/>
            <person name="Yamamoto K."/>
            <person name="Sakata K."/>
            <person name="Baba T."/>
            <person name="Katayose Y."/>
            <person name="Wu J."/>
            <person name="Niimura Y."/>
            <person name="Cheng Z."/>
            <person name="Nagamura Y."/>
            <person name="Antonio B.A."/>
            <person name="Kanamori H."/>
            <person name="Hosokawa S."/>
            <person name="Masukawa M."/>
            <person name="Arikawa K."/>
            <person name="Chiden Y."/>
            <person name="Hayashi M."/>
            <person name="Okamoto M."/>
            <person name="Ando T."/>
            <person name="Aoki H."/>
            <person name="Arita K."/>
            <person name="Hamada M."/>
            <person name="Harada C."/>
            <person name="Hijishita S."/>
            <person name="Honda M."/>
            <person name="Ichikawa Y."/>
            <person name="Idonuma A."/>
            <person name="Iijima M."/>
            <person name="Ikeda M."/>
            <person name="Ikeno M."/>
            <person name="Itoh S."/>
            <person name="Itoh T."/>
            <person name="Itoh Y."/>
            <person name="Itoh Y."/>
            <person name="Iwabuchi A."/>
            <person name="Kamiya K."/>
            <person name="Karasawa W."/>
            <person name="Katagiri S."/>
            <person name="Kikuta A."/>
            <person name="Kobayashi N."/>
            <person name="Kono I."/>
            <person name="Machita K."/>
            <person name="Maehara T."/>
            <person name="Mizuno H."/>
            <person name="Mizubayashi T."/>
            <person name="Mukai Y."/>
            <person name="Nagasaki H."/>
            <person name="Nakashima M."/>
            <person name="Nakama Y."/>
            <person name="Nakamichi Y."/>
            <person name="Nakamura M."/>
            <person name="Namiki N."/>
            <person name="Negishi M."/>
            <person name="Ohta I."/>
            <person name="Ono N."/>
            <person name="Saji S."/>
            <person name="Sakai K."/>
            <person name="Shibata M."/>
            <person name="Shimokawa T."/>
            <person name="Shomura A."/>
            <person name="Song J."/>
            <person name="Takazaki Y."/>
            <person name="Terasawa K."/>
            <person name="Tsuji K."/>
            <person name="Waki K."/>
            <person name="Yamagata H."/>
            <person name="Yamane H."/>
            <person name="Yoshiki S."/>
            <person name="Yoshihara R."/>
            <person name="Yukawa K."/>
            <person name="Zhong H."/>
            <person name="Iwama H."/>
            <person name="Endo T."/>
            <person name="Ito H."/>
            <person name="Hahn J.H."/>
            <person name="Kim H.I."/>
            <person name="Eun M.Y."/>
            <person name="Yano M."/>
            <person name="Jiang J."/>
            <person name="Gojobori T."/>
        </authorList>
    </citation>
    <scope>NUCLEOTIDE SEQUENCE [LARGE SCALE GENOMIC DNA]</scope>
</reference>
<name>Q5QN20_ORYSJ</name>
<gene>
    <name evidence="1" type="primary">P0507H06.46</name>
</gene>